<feature type="region of interest" description="Disordered" evidence="1">
    <location>
        <begin position="466"/>
        <end position="496"/>
    </location>
</feature>
<evidence type="ECO:0000259" key="2">
    <source>
        <dbReference type="Pfam" id="PF25825"/>
    </source>
</evidence>
<evidence type="ECO:0000313" key="4">
    <source>
        <dbReference type="Proteomes" id="UP000719412"/>
    </source>
</evidence>
<dbReference type="EMBL" id="JABDTM020021065">
    <property type="protein sequence ID" value="KAH0816715.1"/>
    <property type="molecule type" value="Genomic_DNA"/>
</dbReference>
<evidence type="ECO:0000313" key="3">
    <source>
        <dbReference type="EMBL" id="KAH0816715.1"/>
    </source>
</evidence>
<gene>
    <name evidence="3" type="ORF">GEV33_006076</name>
</gene>
<dbReference type="SUPFAM" id="SSF47473">
    <property type="entry name" value="EF-hand"/>
    <property type="match status" value="1"/>
</dbReference>
<reference evidence="3" key="1">
    <citation type="journal article" date="2020" name="J Insects Food Feed">
        <title>The yellow mealworm (Tenebrio molitor) genome: a resource for the emerging insects as food and feed industry.</title>
        <authorList>
            <person name="Eriksson T."/>
            <person name="Andere A."/>
            <person name="Kelstrup H."/>
            <person name="Emery V."/>
            <person name="Picard C."/>
        </authorList>
    </citation>
    <scope>NUCLEOTIDE SEQUENCE</scope>
    <source>
        <strain evidence="3">Stoneville</strain>
        <tissue evidence="3">Whole head</tissue>
    </source>
</reference>
<dbReference type="Proteomes" id="UP000719412">
    <property type="component" value="Unassembled WGS sequence"/>
</dbReference>
<comment type="caution">
    <text evidence="3">The sequence shown here is derived from an EMBL/GenBank/DDBJ whole genome shotgun (WGS) entry which is preliminary data.</text>
</comment>
<feature type="compositionally biased region" description="Basic and acidic residues" evidence="1">
    <location>
        <begin position="406"/>
        <end position="416"/>
    </location>
</feature>
<dbReference type="InterPro" id="IPR026828">
    <property type="entry name" value="SAPC2_1/2"/>
</dbReference>
<dbReference type="AlphaFoldDB" id="A0A8J6HDB3"/>
<name>A0A8J6HDB3_TENMO</name>
<dbReference type="Pfam" id="PF25825">
    <property type="entry name" value="SAPC2_N"/>
    <property type="match status" value="1"/>
</dbReference>
<dbReference type="InterPro" id="IPR057953">
    <property type="entry name" value="SAPC2_N"/>
</dbReference>
<protein>
    <recommendedName>
        <fullName evidence="2">Suppressor APC domain-containing protein</fullName>
    </recommendedName>
</protein>
<evidence type="ECO:0000256" key="1">
    <source>
        <dbReference type="SAM" id="MobiDB-lite"/>
    </source>
</evidence>
<accession>A0A8J6HDB3</accession>
<dbReference type="PANTHER" id="PTHR14907:SF2">
    <property type="entry name" value="SUPPRESSOR APC DOMAIN-CONTAINING PROTEIN 2"/>
    <property type="match status" value="1"/>
</dbReference>
<feature type="compositionally biased region" description="Polar residues" evidence="1">
    <location>
        <begin position="701"/>
        <end position="717"/>
    </location>
</feature>
<feature type="compositionally biased region" description="Basic and acidic residues" evidence="1">
    <location>
        <begin position="358"/>
        <end position="381"/>
    </location>
</feature>
<reference evidence="3" key="2">
    <citation type="submission" date="2021-08" db="EMBL/GenBank/DDBJ databases">
        <authorList>
            <person name="Eriksson T."/>
        </authorList>
    </citation>
    <scope>NUCLEOTIDE SEQUENCE</scope>
    <source>
        <strain evidence="3">Stoneville</strain>
        <tissue evidence="3">Whole head</tissue>
    </source>
</reference>
<dbReference type="PANTHER" id="PTHR14907">
    <property type="entry name" value="FI14130P"/>
    <property type="match status" value="1"/>
</dbReference>
<feature type="compositionally biased region" description="Low complexity" evidence="1">
    <location>
        <begin position="480"/>
        <end position="494"/>
    </location>
</feature>
<proteinExistence type="predicted"/>
<feature type="compositionally biased region" description="Polar residues" evidence="1">
    <location>
        <begin position="344"/>
        <end position="354"/>
    </location>
</feature>
<dbReference type="InterPro" id="IPR011992">
    <property type="entry name" value="EF-hand-dom_pair"/>
</dbReference>
<feature type="region of interest" description="Disordered" evidence="1">
    <location>
        <begin position="339"/>
        <end position="381"/>
    </location>
</feature>
<organism evidence="3 4">
    <name type="scientific">Tenebrio molitor</name>
    <name type="common">Yellow mealworm beetle</name>
    <dbReference type="NCBI Taxonomy" id="7067"/>
    <lineage>
        <taxon>Eukaryota</taxon>
        <taxon>Metazoa</taxon>
        <taxon>Ecdysozoa</taxon>
        <taxon>Arthropoda</taxon>
        <taxon>Hexapoda</taxon>
        <taxon>Insecta</taxon>
        <taxon>Pterygota</taxon>
        <taxon>Neoptera</taxon>
        <taxon>Endopterygota</taxon>
        <taxon>Coleoptera</taxon>
        <taxon>Polyphaga</taxon>
        <taxon>Cucujiformia</taxon>
        <taxon>Tenebrionidae</taxon>
        <taxon>Tenebrio</taxon>
    </lineage>
</organism>
<sequence length="1080" mass="120224">MLASLGTLSPRRQELLLYMAVSILTVNSVNVVLSEWGLYFSDMSELLRNHPNHMLIDYGNVAKYISCGRKNSPNKYCDFGEGCEVGKRVKGRKWGSFGSRKILSTGADACFATRIATAAVIVVSFLDSQFAFCSMQVAPTKNDKKKLHGSHEQVSDIEYIIPRPKSAKPHTTVYNAYSQSWVFDSDSASCSNNAESPYLKILENGTPKNRSKKLQNGVVNDTTHLIDNPVVHIEEASDDSNSNSDRKLCHMRSFSRSASPIQLSASSSHINLHQSSSNPPIYDCLETIYRTRLNTGPREEAHYQAPQTMVMRRVESVSPHAEKVQYASLMKELQRAIVNKKEPSVTSPSDSATVSDKTQTDSKSSSRHESSRSDCKSSDAEFSKELEAALQLIQDLESPNTIETPSEPKSDGKESRPLAVWRNSESESEKTLSAVGSLAEIGSPLAECQPELYTFKPAANGKGASVTIHYPDSQSTSGYSSPTHPTPSWSTTSSLNGSNNDIVKPLAYSIRNANSATVISLYSQVNPQSKGKSVTLVNISGSTQTHDSTANSQTKNNDKFTNGWNVKSLLRKKKQSSLPKLCPELEGAIIKSESLAYLSELELLARHQRNKEIQRVRMKGWCWIIGWFTNVMVEAYTNTLHCSFHAHHHLVSFLLSLHSLSILFVLIDRGGRDECDILFFFTCGCCIPAPATSHREKESDQPSTNLARSQRQSSTTEPRNEHGTITVGEFENEKKKCKQTAMSSPLQSSTLDGLPKQFVTAMRTLFDIMDDKRSGLVNFSDIENRWQDDGSKGLPKGVLESLRKVTPPNGMLTFERFCAGLKICLLRNQVERRNDNNLKRASDVGVQPTNRPPSAPLLDIDGPPKQNWNNTAAIRPNNVMSAQQRTISMPQLLSKDGQDKPVPNVNKPSLYGPPKPPRTAIGMGNMDRAEIRTALQNWQMGLMMNDQENKTEKRPQQYAAGLLRTGRSLGDGKAAQSDIPGANGIYQKKANVRRREPRRHTLQNGIDYNMLKRMKQIEQEKDVLMQGLNAVEKAREWYLKQVAAVQEKMKYLGRMGHVETMMRVGSKNMLIEAVRYAQYS</sequence>
<keyword evidence="4" id="KW-1185">Reference proteome</keyword>
<feature type="region of interest" description="Disordered" evidence="1">
    <location>
        <begin position="692"/>
        <end position="725"/>
    </location>
</feature>
<feature type="region of interest" description="Disordered" evidence="1">
    <location>
        <begin position="893"/>
        <end position="917"/>
    </location>
</feature>
<feature type="domain" description="Suppressor APC" evidence="2">
    <location>
        <begin position="753"/>
        <end position="831"/>
    </location>
</feature>
<dbReference type="Pfam" id="PF11414">
    <property type="entry name" value="Suppressor_APC"/>
    <property type="match status" value="1"/>
</dbReference>
<feature type="region of interest" description="Disordered" evidence="1">
    <location>
        <begin position="393"/>
        <end position="430"/>
    </location>
</feature>
<feature type="region of interest" description="Disordered" evidence="1">
    <location>
        <begin position="841"/>
        <end position="864"/>
    </location>
</feature>